<proteinExistence type="predicted"/>
<dbReference type="EMBL" id="KN834790">
    <property type="protein sequence ID" value="KIK57481.1"/>
    <property type="molecule type" value="Genomic_DNA"/>
</dbReference>
<dbReference type="AlphaFoldDB" id="A0A0D0BQQ3"/>
<protein>
    <submittedName>
        <fullName evidence="1">Uncharacterized protein</fullName>
    </submittedName>
</protein>
<reference evidence="1 2" key="1">
    <citation type="submission" date="2014-04" db="EMBL/GenBank/DDBJ databases">
        <title>Evolutionary Origins and Diversification of the Mycorrhizal Mutualists.</title>
        <authorList>
            <consortium name="DOE Joint Genome Institute"/>
            <consortium name="Mycorrhizal Genomics Consortium"/>
            <person name="Kohler A."/>
            <person name="Kuo A."/>
            <person name="Nagy L.G."/>
            <person name="Floudas D."/>
            <person name="Copeland A."/>
            <person name="Barry K.W."/>
            <person name="Cichocki N."/>
            <person name="Veneault-Fourrey C."/>
            <person name="LaButti K."/>
            <person name="Lindquist E.A."/>
            <person name="Lipzen A."/>
            <person name="Lundell T."/>
            <person name="Morin E."/>
            <person name="Murat C."/>
            <person name="Riley R."/>
            <person name="Ohm R."/>
            <person name="Sun H."/>
            <person name="Tunlid A."/>
            <person name="Henrissat B."/>
            <person name="Grigoriev I.V."/>
            <person name="Hibbett D.S."/>
            <person name="Martin F."/>
        </authorList>
    </citation>
    <scope>NUCLEOTIDE SEQUENCE [LARGE SCALE GENOMIC DNA]</scope>
    <source>
        <strain evidence="1 2">FD-317 M1</strain>
    </source>
</reference>
<sequence>MFKRLIQALNNSVAPANTDPENQIPPTAVITQPLHSEGHFVQPEHATSSLSFGSAQWIWTSELSDGNAPIGSRGFRKTFVYPEGKTPDTLEISFAADDRASLWVNGDHIIDQVGWTNPAVHGVSLQSRELCALLIAFNATNNGGPAGLLVDAQVTYTDGSTSPIVSDGSWRASVDGAPDGFQYFSFDDSTWDLVKTQSRS</sequence>
<name>A0A0D0BQQ3_9AGAR</name>
<dbReference type="Gene3D" id="2.60.120.260">
    <property type="entry name" value="Galactose-binding domain-like"/>
    <property type="match status" value="1"/>
</dbReference>
<dbReference type="OrthoDB" id="3062325at2759"/>
<dbReference type="HOGENOM" id="CLU_1175545_0_0_1"/>
<evidence type="ECO:0000313" key="2">
    <source>
        <dbReference type="Proteomes" id="UP000053593"/>
    </source>
</evidence>
<dbReference type="Proteomes" id="UP000053593">
    <property type="component" value="Unassembled WGS sequence"/>
</dbReference>
<keyword evidence="2" id="KW-1185">Reference proteome</keyword>
<organism evidence="1 2">
    <name type="scientific">Collybiopsis luxurians FD-317 M1</name>
    <dbReference type="NCBI Taxonomy" id="944289"/>
    <lineage>
        <taxon>Eukaryota</taxon>
        <taxon>Fungi</taxon>
        <taxon>Dikarya</taxon>
        <taxon>Basidiomycota</taxon>
        <taxon>Agaricomycotina</taxon>
        <taxon>Agaricomycetes</taxon>
        <taxon>Agaricomycetidae</taxon>
        <taxon>Agaricales</taxon>
        <taxon>Marasmiineae</taxon>
        <taxon>Omphalotaceae</taxon>
        <taxon>Collybiopsis</taxon>
        <taxon>Collybiopsis luxurians</taxon>
    </lineage>
</organism>
<accession>A0A0D0BQQ3</accession>
<gene>
    <name evidence="1" type="ORF">GYMLUDRAFT_750854</name>
</gene>
<evidence type="ECO:0000313" key="1">
    <source>
        <dbReference type="EMBL" id="KIK57481.1"/>
    </source>
</evidence>